<dbReference type="Proteomes" id="UP000027222">
    <property type="component" value="Unassembled WGS sequence"/>
</dbReference>
<sequence length="128" mass="13449">MQFIKLTALVVCAFTSRAMAAAVGGPEIQELSARQGRPVAFNVAPLRTPCGEGTTIFCSPFPGSPCAGNFDPIQASIVVTEAAGNCHINLYALDNQAGNVVQVLNTDTTGTCVFTSIAEYKSYEIICN</sequence>
<feature type="chain" id="PRO_5001645583" evidence="1">
    <location>
        <begin position="21"/>
        <end position="128"/>
    </location>
</feature>
<evidence type="ECO:0000313" key="3">
    <source>
        <dbReference type="Proteomes" id="UP000027222"/>
    </source>
</evidence>
<accession>A0A067SBU0</accession>
<dbReference type="EMBL" id="KL142415">
    <property type="protein sequence ID" value="KDR67412.1"/>
    <property type="molecule type" value="Genomic_DNA"/>
</dbReference>
<gene>
    <name evidence="2" type="ORF">GALMADRAFT_216491</name>
</gene>
<organism evidence="2 3">
    <name type="scientific">Galerina marginata (strain CBS 339.88)</name>
    <dbReference type="NCBI Taxonomy" id="685588"/>
    <lineage>
        <taxon>Eukaryota</taxon>
        <taxon>Fungi</taxon>
        <taxon>Dikarya</taxon>
        <taxon>Basidiomycota</taxon>
        <taxon>Agaricomycotina</taxon>
        <taxon>Agaricomycetes</taxon>
        <taxon>Agaricomycetidae</taxon>
        <taxon>Agaricales</taxon>
        <taxon>Agaricineae</taxon>
        <taxon>Strophariaceae</taxon>
        <taxon>Galerina</taxon>
    </lineage>
</organism>
<feature type="signal peptide" evidence="1">
    <location>
        <begin position="1"/>
        <end position="20"/>
    </location>
</feature>
<keyword evidence="3" id="KW-1185">Reference proteome</keyword>
<protein>
    <submittedName>
        <fullName evidence="2">Uncharacterized protein</fullName>
    </submittedName>
</protein>
<reference evidence="3" key="1">
    <citation type="journal article" date="2014" name="Proc. Natl. Acad. Sci. U.S.A.">
        <title>Extensive sampling of basidiomycete genomes demonstrates inadequacy of the white-rot/brown-rot paradigm for wood decay fungi.</title>
        <authorList>
            <person name="Riley R."/>
            <person name="Salamov A.A."/>
            <person name="Brown D.W."/>
            <person name="Nagy L.G."/>
            <person name="Floudas D."/>
            <person name="Held B.W."/>
            <person name="Levasseur A."/>
            <person name="Lombard V."/>
            <person name="Morin E."/>
            <person name="Otillar R."/>
            <person name="Lindquist E.A."/>
            <person name="Sun H."/>
            <person name="LaButti K.M."/>
            <person name="Schmutz J."/>
            <person name="Jabbour D."/>
            <person name="Luo H."/>
            <person name="Baker S.E."/>
            <person name="Pisabarro A.G."/>
            <person name="Walton J.D."/>
            <person name="Blanchette R.A."/>
            <person name="Henrissat B."/>
            <person name="Martin F."/>
            <person name="Cullen D."/>
            <person name="Hibbett D.S."/>
            <person name="Grigoriev I.V."/>
        </authorList>
    </citation>
    <scope>NUCLEOTIDE SEQUENCE [LARGE SCALE GENOMIC DNA]</scope>
    <source>
        <strain evidence="3">CBS 339.88</strain>
    </source>
</reference>
<evidence type="ECO:0000256" key="1">
    <source>
        <dbReference type="SAM" id="SignalP"/>
    </source>
</evidence>
<name>A0A067SBU0_GALM3</name>
<dbReference type="OrthoDB" id="2970010at2759"/>
<dbReference type="AlphaFoldDB" id="A0A067SBU0"/>
<dbReference type="HOGENOM" id="CLU_1959753_0_0_1"/>
<keyword evidence="1" id="KW-0732">Signal</keyword>
<proteinExistence type="predicted"/>
<evidence type="ECO:0000313" key="2">
    <source>
        <dbReference type="EMBL" id="KDR67412.1"/>
    </source>
</evidence>